<dbReference type="AlphaFoldDB" id="A0A9P4SCE4"/>
<dbReference type="SMART" id="SM00256">
    <property type="entry name" value="FBOX"/>
    <property type="match status" value="1"/>
</dbReference>
<dbReference type="SUPFAM" id="SSF81383">
    <property type="entry name" value="F-box domain"/>
    <property type="match status" value="1"/>
</dbReference>
<dbReference type="InterPro" id="IPR036047">
    <property type="entry name" value="F-box-like_dom_sf"/>
</dbReference>
<dbReference type="Pfam" id="PF00646">
    <property type="entry name" value="F-box"/>
    <property type="match status" value="1"/>
</dbReference>
<name>A0A9P4SCE4_9PEZI</name>
<protein>
    <recommendedName>
        <fullName evidence="1">F-box domain-containing protein</fullName>
    </recommendedName>
</protein>
<dbReference type="InterPro" id="IPR001810">
    <property type="entry name" value="F-box_dom"/>
</dbReference>
<organism evidence="2 3">
    <name type="scientific">Patellaria atrata CBS 101060</name>
    <dbReference type="NCBI Taxonomy" id="1346257"/>
    <lineage>
        <taxon>Eukaryota</taxon>
        <taxon>Fungi</taxon>
        <taxon>Dikarya</taxon>
        <taxon>Ascomycota</taxon>
        <taxon>Pezizomycotina</taxon>
        <taxon>Dothideomycetes</taxon>
        <taxon>Dothideomycetes incertae sedis</taxon>
        <taxon>Patellariales</taxon>
        <taxon>Patellariaceae</taxon>
        <taxon>Patellaria</taxon>
    </lineage>
</organism>
<evidence type="ECO:0000313" key="3">
    <source>
        <dbReference type="Proteomes" id="UP000799429"/>
    </source>
</evidence>
<evidence type="ECO:0000259" key="1">
    <source>
        <dbReference type="PROSITE" id="PS50181"/>
    </source>
</evidence>
<comment type="caution">
    <text evidence="2">The sequence shown here is derived from an EMBL/GenBank/DDBJ whole genome shotgun (WGS) entry which is preliminary data.</text>
</comment>
<dbReference type="OrthoDB" id="3226064at2759"/>
<accession>A0A9P4SCE4</accession>
<sequence length="476" mass="53986">MPGLLDLSAELMQEVLKEVDPEDLARLSSTNRALHSFITGNRLLWKELFLKTYDDPRARPNEPEPDWHMRISGHVLAKKLLLCGDNVWNHMDNESFFAIADDVQDLIFTASTPFMNSQNRKALDMLFKETSNLDTLMCKSSLFDDAGSETQFGSEDSKVRQLSAKLHVLLGKSMEPYPRLAKPLHPYARGRVYDLSQYTKESYWGPFKNDGSQDVDWEKVEAIMVVLNFNFQLFTERVHSHSGSLFGSPWDKEFFGCAANSFRSKPLLCKAHEAAERANALACPSNSGTRMLEEPSMDLNSQDPYGVAGTWMRIVCFLDYHDLYAYNFNIDGTLIHRERSPPLSSREAIRLITIKLRVSKIIPPGAGETLPTVEFKGTSRSMHTSFDPDANSKIRGIVKLTPQGEVRWTSWSIFHGEERWRSEGVQIGGLRSARGVLGTWFDKDYDDHGPAGPTSFWKISDEIVKDSYRTPVYPIV</sequence>
<dbReference type="PROSITE" id="PS50181">
    <property type="entry name" value="FBOX"/>
    <property type="match status" value="1"/>
</dbReference>
<gene>
    <name evidence="2" type="ORF">M501DRAFT_1002387</name>
</gene>
<feature type="domain" description="F-box" evidence="1">
    <location>
        <begin position="1"/>
        <end position="48"/>
    </location>
</feature>
<dbReference type="EMBL" id="MU006093">
    <property type="protein sequence ID" value="KAF2840106.1"/>
    <property type="molecule type" value="Genomic_DNA"/>
</dbReference>
<evidence type="ECO:0000313" key="2">
    <source>
        <dbReference type="EMBL" id="KAF2840106.1"/>
    </source>
</evidence>
<proteinExistence type="predicted"/>
<reference evidence="2" key="1">
    <citation type="journal article" date="2020" name="Stud. Mycol.">
        <title>101 Dothideomycetes genomes: a test case for predicting lifestyles and emergence of pathogens.</title>
        <authorList>
            <person name="Haridas S."/>
            <person name="Albert R."/>
            <person name="Binder M."/>
            <person name="Bloem J."/>
            <person name="Labutti K."/>
            <person name="Salamov A."/>
            <person name="Andreopoulos B."/>
            <person name="Baker S."/>
            <person name="Barry K."/>
            <person name="Bills G."/>
            <person name="Bluhm B."/>
            <person name="Cannon C."/>
            <person name="Castanera R."/>
            <person name="Culley D."/>
            <person name="Daum C."/>
            <person name="Ezra D."/>
            <person name="Gonzalez J."/>
            <person name="Henrissat B."/>
            <person name="Kuo A."/>
            <person name="Liang C."/>
            <person name="Lipzen A."/>
            <person name="Lutzoni F."/>
            <person name="Magnuson J."/>
            <person name="Mondo S."/>
            <person name="Nolan M."/>
            <person name="Ohm R."/>
            <person name="Pangilinan J."/>
            <person name="Park H.-J."/>
            <person name="Ramirez L."/>
            <person name="Alfaro M."/>
            <person name="Sun H."/>
            <person name="Tritt A."/>
            <person name="Yoshinaga Y."/>
            <person name="Zwiers L.-H."/>
            <person name="Turgeon B."/>
            <person name="Goodwin S."/>
            <person name="Spatafora J."/>
            <person name="Crous P."/>
            <person name="Grigoriev I."/>
        </authorList>
    </citation>
    <scope>NUCLEOTIDE SEQUENCE</scope>
    <source>
        <strain evidence="2">CBS 101060</strain>
    </source>
</reference>
<keyword evidence="3" id="KW-1185">Reference proteome</keyword>
<dbReference type="Proteomes" id="UP000799429">
    <property type="component" value="Unassembled WGS sequence"/>
</dbReference>